<dbReference type="EnsemblMetazoa" id="CapteT208240">
    <property type="protein sequence ID" value="CapteP208240"/>
    <property type="gene ID" value="CapteG208240"/>
</dbReference>
<dbReference type="PANTHER" id="PTHR43795:SF39">
    <property type="entry name" value="AMINOTRANSFERASE CLASS I_CLASSII DOMAIN-CONTAINING PROTEIN"/>
    <property type="match status" value="1"/>
</dbReference>
<reference evidence="5" key="1">
    <citation type="submission" date="2012-12" db="EMBL/GenBank/DDBJ databases">
        <authorList>
            <person name="Hellsten U."/>
            <person name="Grimwood J."/>
            <person name="Chapman J.A."/>
            <person name="Shapiro H."/>
            <person name="Aerts A."/>
            <person name="Otillar R.P."/>
            <person name="Terry A.Y."/>
            <person name="Boore J.L."/>
            <person name="Simakov O."/>
            <person name="Marletaz F."/>
            <person name="Cho S.-J."/>
            <person name="Edsinger-Gonzales E."/>
            <person name="Havlak P."/>
            <person name="Kuo D.-H."/>
            <person name="Larsson T."/>
            <person name="Lv J."/>
            <person name="Arendt D."/>
            <person name="Savage R."/>
            <person name="Osoegawa K."/>
            <person name="de Jong P."/>
            <person name="Lindberg D.R."/>
            <person name="Seaver E.C."/>
            <person name="Weisblat D.A."/>
            <person name="Putnam N.H."/>
            <person name="Grigoriev I.V."/>
            <person name="Rokhsar D.S."/>
        </authorList>
    </citation>
    <scope>NUCLEOTIDE SEQUENCE</scope>
    <source>
        <strain evidence="5">I ESC-2004</strain>
    </source>
</reference>
<dbReference type="Proteomes" id="UP000014760">
    <property type="component" value="Unassembled WGS sequence"/>
</dbReference>
<gene>
    <name evidence="3" type="ORF">CAPTEDRAFT_208240</name>
</gene>
<reference evidence="4" key="3">
    <citation type="submission" date="2015-06" db="UniProtKB">
        <authorList>
            <consortium name="EnsemblMetazoa"/>
        </authorList>
    </citation>
    <scope>IDENTIFICATION</scope>
</reference>
<organism evidence="3">
    <name type="scientific">Capitella teleta</name>
    <name type="common">Polychaete worm</name>
    <dbReference type="NCBI Taxonomy" id="283909"/>
    <lineage>
        <taxon>Eukaryota</taxon>
        <taxon>Metazoa</taxon>
        <taxon>Spiralia</taxon>
        <taxon>Lophotrochozoa</taxon>
        <taxon>Annelida</taxon>
        <taxon>Polychaeta</taxon>
        <taxon>Sedentaria</taxon>
        <taxon>Scolecida</taxon>
        <taxon>Capitellidae</taxon>
        <taxon>Capitella</taxon>
    </lineage>
</organism>
<dbReference type="Gene3D" id="3.90.1150.10">
    <property type="entry name" value="Aspartate Aminotransferase, domain 1"/>
    <property type="match status" value="1"/>
</dbReference>
<accession>R7TQE6</accession>
<dbReference type="GO" id="GO:0006520">
    <property type="term" value="P:amino acid metabolic process"/>
    <property type="evidence" value="ECO:0007669"/>
    <property type="project" value="TreeGrafter"/>
</dbReference>
<evidence type="ECO:0000259" key="2">
    <source>
        <dbReference type="Pfam" id="PF00155"/>
    </source>
</evidence>
<dbReference type="SUPFAM" id="SSF53383">
    <property type="entry name" value="PLP-dependent transferases"/>
    <property type="match status" value="1"/>
</dbReference>
<dbReference type="InterPro" id="IPR004839">
    <property type="entry name" value="Aminotransferase_I/II_large"/>
</dbReference>
<dbReference type="EMBL" id="AMQN01011479">
    <property type="status" value="NOT_ANNOTATED_CDS"/>
    <property type="molecule type" value="Genomic_DNA"/>
</dbReference>
<dbReference type="AlphaFoldDB" id="R7TQE6"/>
<keyword evidence="5" id="KW-1185">Reference proteome</keyword>
<proteinExistence type="predicted"/>
<dbReference type="InterPro" id="IPR015421">
    <property type="entry name" value="PyrdxlP-dep_Trfase_major"/>
</dbReference>
<dbReference type="Gene3D" id="3.40.640.10">
    <property type="entry name" value="Type I PLP-dependent aspartate aminotransferase-like (Major domain)"/>
    <property type="match status" value="1"/>
</dbReference>
<dbReference type="GO" id="GO:0030170">
    <property type="term" value="F:pyridoxal phosphate binding"/>
    <property type="evidence" value="ECO:0007669"/>
    <property type="project" value="InterPro"/>
</dbReference>
<sequence length="421" mass="47234">MNCVSARGRVTLDMMPFMSVEGTVVLLDMYDEHSNPETGFINFGIAENCLCEEIICKKVQGSLAFNPGTQYYYAYGGKLNFRNALSDFLSERLAKGKPLDPEKIVVTSGVGAAIDLIAHMFADSGDCFLTLTPFYSAIEMDVGLRSGVKVYHIHRPDHDTNTLKAFSFDEELLERGYQEALDKGHNVKGIFVINPGNPTGKLLNRDELVIASKFAQRHDIHVIFDEIYALSVFGDDAEFTSALSIPELLNNDKSHVLWGFSKDFGISGVRCGVVYTNSAEYLEGTSKLTYFGGVPSVIQDALARVISDKDWLDNVYFPTNYRRLKESHSYMEKRLTSLGITCHAAKSGFFIYANLSKYMKEQTEAEEMKLYNELKAAKLYMIPGSALRGRDYGWFRITFTSQKNTVELGLQRLEGVLKKRS</sequence>
<dbReference type="OMA" id="HIAQKCL"/>
<dbReference type="HOGENOM" id="CLU_017584_1_3_1"/>
<dbReference type="GO" id="GO:0008483">
    <property type="term" value="F:transaminase activity"/>
    <property type="evidence" value="ECO:0007669"/>
    <property type="project" value="TreeGrafter"/>
</dbReference>
<protein>
    <recommendedName>
        <fullName evidence="2">Aminotransferase class I/classII large domain-containing protein</fullName>
    </recommendedName>
</protein>
<dbReference type="STRING" id="283909.R7TQE6"/>
<evidence type="ECO:0000313" key="4">
    <source>
        <dbReference type="EnsemblMetazoa" id="CapteP208240"/>
    </source>
</evidence>
<dbReference type="InterPro" id="IPR015424">
    <property type="entry name" value="PyrdxlP-dep_Trfase"/>
</dbReference>
<dbReference type="Pfam" id="PF00155">
    <property type="entry name" value="Aminotran_1_2"/>
    <property type="match status" value="1"/>
</dbReference>
<evidence type="ECO:0000313" key="5">
    <source>
        <dbReference type="Proteomes" id="UP000014760"/>
    </source>
</evidence>
<dbReference type="PRINTS" id="PR00753">
    <property type="entry name" value="ACCSYNTHASE"/>
</dbReference>
<dbReference type="InterPro" id="IPR015422">
    <property type="entry name" value="PyrdxlP-dep_Trfase_small"/>
</dbReference>
<dbReference type="OrthoDB" id="691673at2759"/>
<dbReference type="EMBL" id="KB308897">
    <property type="protein sequence ID" value="ELT96143.1"/>
    <property type="molecule type" value="Genomic_DNA"/>
</dbReference>
<dbReference type="InterPro" id="IPR050478">
    <property type="entry name" value="Ethylene_sulfur-biosynth"/>
</dbReference>
<dbReference type="PANTHER" id="PTHR43795">
    <property type="entry name" value="BIFUNCTIONAL ASPARTATE AMINOTRANSFERASE AND GLUTAMATE/ASPARTATE-PREPHENATE AMINOTRANSFERASE-RELATED"/>
    <property type="match status" value="1"/>
</dbReference>
<feature type="domain" description="Aminotransferase class I/classII large" evidence="2">
    <location>
        <begin position="52"/>
        <end position="412"/>
    </location>
</feature>
<evidence type="ECO:0000313" key="3">
    <source>
        <dbReference type="EMBL" id="ELT96143.1"/>
    </source>
</evidence>
<evidence type="ECO:0000256" key="1">
    <source>
        <dbReference type="ARBA" id="ARBA00022898"/>
    </source>
</evidence>
<dbReference type="CDD" id="cd00609">
    <property type="entry name" value="AAT_like"/>
    <property type="match status" value="1"/>
</dbReference>
<name>R7TQE6_CAPTE</name>
<reference evidence="3 5" key="2">
    <citation type="journal article" date="2013" name="Nature">
        <title>Insights into bilaterian evolution from three spiralian genomes.</title>
        <authorList>
            <person name="Simakov O."/>
            <person name="Marletaz F."/>
            <person name="Cho S.J."/>
            <person name="Edsinger-Gonzales E."/>
            <person name="Havlak P."/>
            <person name="Hellsten U."/>
            <person name="Kuo D.H."/>
            <person name="Larsson T."/>
            <person name="Lv J."/>
            <person name="Arendt D."/>
            <person name="Savage R."/>
            <person name="Osoegawa K."/>
            <person name="de Jong P."/>
            <person name="Grimwood J."/>
            <person name="Chapman J.A."/>
            <person name="Shapiro H."/>
            <person name="Aerts A."/>
            <person name="Otillar R.P."/>
            <person name="Terry A.Y."/>
            <person name="Boore J.L."/>
            <person name="Grigoriev I.V."/>
            <person name="Lindberg D.R."/>
            <person name="Seaver E.C."/>
            <person name="Weisblat D.A."/>
            <person name="Putnam N.H."/>
            <person name="Rokhsar D.S."/>
        </authorList>
    </citation>
    <scope>NUCLEOTIDE SEQUENCE</scope>
    <source>
        <strain evidence="3 5">I ESC-2004</strain>
    </source>
</reference>
<keyword evidence="1" id="KW-0663">Pyridoxal phosphate</keyword>